<keyword evidence="2" id="KW-0732">Signal</keyword>
<dbReference type="Gene3D" id="3.40.30.10">
    <property type="entry name" value="Glutaredoxin"/>
    <property type="match status" value="1"/>
</dbReference>
<reference evidence="4 6" key="1">
    <citation type="submission" date="2018-06" db="EMBL/GenBank/DDBJ databases">
        <title>Genomic Encyclopedia of Archaeal and Bacterial Type Strains, Phase II (KMG-II): from individual species to whole genera.</title>
        <authorList>
            <person name="Goeker M."/>
        </authorList>
    </citation>
    <scope>NUCLEOTIDE SEQUENCE [LARGE SCALE GENOMIC DNA]</scope>
    <source>
        <strain evidence="4 6">DSM 22686</strain>
    </source>
</reference>
<dbReference type="InterPro" id="IPR013766">
    <property type="entry name" value="Thioredoxin_domain"/>
</dbReference>
<reference evidence="5 7" key="2">
    <citation type="submission" date="2019-08" db="EMBL/GenBank/DDBJ databases">
        <title>Genome of Algoriphagus ratkowskyi IC026.</title>
        <authorList>
            <person name="Bowman J.P."/>
        </authorList>
    </citation>
    <scope>NUCLEOTIDE SEQUENCE [LARGE SCALE GENOMIC DNA]</scope>
    <source>
        <strain evidence="5 7">IC026</strain>
    </source>
</reference>
<dbReference type="Proteomes" id="UP000321927">
    <property type="component" value="Unassembled WGS sequence"/>
</dbReference>
<dbReference type="InterPro" id="IPR036249">
    <property type="entry name" value="Thioredoxin-like_sf"/>
</dbReference>
<sequence length="558" mass="63094">MKKVLLICLLGYLCLPISTLTAQVAESPPETDLVDNSGLTGQEGESSSASEGTESVLIYVELAKKGKLDTLTFETFPFHVSTLHPNYRQKEEFVVGRRGSFFEGINPAVDQLFLFESVDFERAGYISIKRGEEPILENYLVFPGDSIKVQINEAGNRISFAGPDGDLFAVQYQMALAAEQRRFSLPSQMMTDDPEEFLNRDDYRERYRTAKTNFGGHMELVGFGEEEKVRILELWEMNLEELPEWNVLDSFRSRISSEAFDLLRADLIGKYRAGLLRKFRTEMYDRAVITRDSLFVAELNDLFASEFLLPDPGLSDQAKNLSSGWLSYKYEQAYLKALTSNSSFTKGVMADFDGELRGKIYLKFLMDKFQQIPTKTAFIERIAAFMATADQVGQLEEYSSKYISGVPVADFQFTDSMGRMYSKADFTDQVLVFYFWSTGCGASENFYKETFDQLAQEYQGSDRVELVAVNASATEEIWEKGLKSGNYTSEKLLNLYLGAEAAQWKSQYNIHLFPQLMMLDGKGSNVEILYLGQSTESIRSQIEAALSATQQSNLSLKN</sequence>
<protein>
    <submittedName>
        <fullName evidence="4">Thioredoxin-like protein</fullName>
    </submittedName>
</protein>
<dbReference type="EMBL" id="QKZU01000004">
    <property type="protein sequence ID" value="PZX59354.1"/>
    <property type="molecule type" value="Genomic_DNA"/>
</dbReference>
<dbReference type="Pfam" id="PF13905">
    <property type="entry name" value="Thioredoxin_8"/>
    <property type="match status" value="1"/>
</dbReference>
<dbReference type="EMBL" id="VORV01000007">
    <property type="protein sequence ID" value="TXD77380.1"/>
    <property type="molecule type" value="Genomic_DNA"/>
</dbReference>
<dbReference type="RefSeq" id="WP_086501251.1">
    <property type="nucleotide sequence ID" value="NZ_MSSV01000007.1"/>
</dbReference>
<dbReference type="PROSITE" id="PS51352">
    <property type="entry name" value="THIOREDOXIN_2"/>
    <property type="match status" value="1"/>
</dbReference>
<evidence type="ECO:0000259" key="3">
    <source>
        <dbReference type="PROSITE" id="PS51352"/>
    </source>
</evidence>
<evidence type="ECO:0000256" key="2">
    <source>
        <dbReference type="SAM" id="SignalP"/>
    </source>
</evidence>
<evidence type="ECO:0000313" key="5">
    <source>
        <dbReference type="EMBL" id="TXD77380.1"/>
    </source>
</evidence>
<dbReference type="InterPro" id="IPR012336">
    <property type="entry name" value="Thioredoxin-like_fold"/>
</dbReference>
<proteinExistence type="predicted"/>
<evidence type="ECO:0000256" key="1">
    <source>
        <dbReference type="SAM" id="MobiDB-lite"/>
    </source>
</evidence>
<feature type="chain" id="PRO_5016147623" evidence="2">
    <location>
        <begin position="25"/>
        <end position="558"/>
    </location>
</feature>
<gene>
    <name evidence="5" type="ORF">ESW18_11270</name>
    <name evidence="4" type="ORF">LV84_01385</name>
</gene>
<dbReference type="AlphaFoldDB" id="A0A2W7RG06"/>
<dbReference type="Proteomes" id="UP000249115">
    <property type="component" value="Unassembled WGS sequence"/>
</dbReference>
<evidence type="ECO:0000313" key="7">
    <source>
        <dbReference type="Proteomes" id="UP000321927"/>
    </source>
</evidence>
<name>A0A2W7RG06_9BACT</name>
<organism evidence="4 6">
    <name type="scientific">Algoriphagus ratkowskyi</name>
    <dbReference type="NCBI Taxonomy" id="57028"/>
    <lineage>
        <taxon>Bacteria</taxon>
        <taxon>Pseudomonadati</taxon>
        <taxon>Bacteroidota</taxon>
        <taxon>Cytophagia</taxon>
        <taxon>Cytophagales</taxon>
        <taxon>Cyclobacteriaceae</taxon>
        <taxon>Algoriphagus</taxon>
    </lineage>
</organism>
<accession>A0A2W7RG06</accession>
<feature type="region of interest" description="Disordered" evidence="1">
    <location>
        <begin position="28"/>
        <end position="50"/>
    </location>
</feature>
<feature type="signal peptide" evidence="2">
    <location>
        <begin position="1"/>
        <end position="24"/>
    </location>
</feature>
<evidence type="ECO:0000313" key="4">
    <source>
        <dbReference type="EMBL" id="PZX59354.1"/>
    </source>
</evidence>
<feature type="domain" description="Thioredoxin" evidence="3">
    <location>
        <begin position="402"/>
        <end position="547"/>
    </location>
</feature>
<keyword evidence="7" id="KW-1185">Reference proteome</keyword>
<comment type="caution">
    <text evidence="4">The sequence shown here is derived from an EMBL/GenBank/DDBJ whole genome shotgun (WGS) entry which is preliminary data.</text>
</comment>
<dbReference type="OrthoDB" id="9815205at2"/>
<evidence type="ECO:0000313" key="6">
    <source>
        <dbReference type="Proteomes" id="UP000249115"/>
    </source>
</evidence>
<dbReference type="SUPFAM" id="SSF52833">
    <property type="entry name" value="Thioredoxin-like"/>
    <property type="match status" value="1"/>
</dbReference>